<evidence type="ECO:0000313" key="2">
    <source>
        <dbReference type="Proteomes" id="UP000492821"/>
    </source>
</evidence>
<dbReference type="WBParaSite" id="Pan_g13447.t1">
    <property type="protein sequence ID" value="Pan_g13447.t1"/>
    <property type="gene ID" value="Pan_g13447"/>
</dbReference>
<organism evidence="2 3">
    <name type="scientific">Panagrellus redivivus</name>
    <name type="common">Microworm</name>
    <dbReference type="NCBI Taxonomy" id="6233"/>
    <lineage>
        <taxon>Eukaryota</taxon>
        <taxon>Metazoa</taxon>
        <taxon>Ecdysozoa</taxon>
        <taxon>Nematoda</taxon>
        <taxon>Chromadorea</taxon>
        <taxon>Rhabditida</taxon>
        <taxon>Tylenchina</taxon>
        <taxon>Panagrolaimomorpha</taxon>
        <taxon>Panagrolaimoidea</taxon>
        <taxon>Panagrolaimidae</taxon>
        <taxon>Panagrellus</taxon>
    </lineage>
</organism>
<reference evidence="3" key="2">
    <citation type="submission" date="2020-10" db="UniProtKB">
        <authorList>
            <consortium name="WormBaseParasite"/>
        </authorList>
    </citation>
    <scope>IDENTIFICATION</scope>
</reference>
<feature type="region of interest" description="Disordered" evidence="1">
    <location>
        <begin position="309"/>
        <end position="366"/>
    </location>
</feature>
<proteinExistence type="predicted"/>
<reference evidence="2" key="1">
    <citation type="journal article" date="2013" name="Genetics">
        <title>The draft genome and transcriptome of Panagrellus redivivus are shaped by the harsh demands of a free-living lifestyle.</title>
        <authorList>
            <person name="Srinivasan J."/>
            <person name="Dillman A.R."/>
            <person name="Macchietto M.G."/>
            <person name="Heikkinen L."/>
            <person name="Lakso M."/>
            <person name="Fracchia K.M."/>
            <person name="Antoshechkin I."/>
            <person name="Mortazavi A."/>
            <person name="Wong G."/>
            <person name="Sternberg P.W."/>
        </authorList>
    </citation>
    <scope>NUCLEOTIDE SEQUENCE [LARGE SCALE GENOMIC DNA]</scope>
    <source>
        <strain evidence="2">MT8872</strain>
    </source>
</reference>
<feature type="compositionally biased region" description="Polar residues" evidence="1">
    <location>
        <begin position="169"/>
        <end position="182"/>
    </location>
</feature>
<feature type="region of interest" description="Disordered" evidence="1">
    <location>
        <begin position="168"/>
        <end position="194"/>
    </location>
</feature>
<feature type="compositionally biased region" description="Polar residues" evidence="1">
    <location>
        <begin position="355"/>
        <end position="366"/>
    </location>
</feature>
<dbReference type="Proteomes" id="UP000492821">
    <property type="component" value="Unassembled WGS sequence"/>
</dbReference>
<accession>A0A7E4UVV1</accession>
<keyword evidence="2" id="KW-1185">Reference proteome</keyword>
<sequence length="366" mass="41221">MQPIEYRGNIISGVAPGGPNYADGHRPQLLLARTSAPGYYQIAYGFYKPGVEILIFDWIKLSENAEKNVKIICLDENFNFIPSPPIQVISPVPWDTAQVIQSPSESPEGYQYQTSPAPAMLPPASVPMVSPQMVQPKSEYPDGYQYQSPPLATKLSPAPVMLPPKPVTIPTQPKVQKPSSKRVTAVPNPRKKTPSLKLDHLSPKERSILERLMPAEIPDDDVVDSKFLEERTVHHFVAKTEQLPKVEATDYLTSLADEEAIKKRRIAEIVEEIRDIERGCIWWREHLARQAQFEQAQVAQQGQYTELTQDVKPLVKPRPRANKPYQYRPKCNPNKANQKGQPSAKRQKIEPESEFSAQSIAPRNHG</sequence>
<name>A0A7E4UVV1_PANRE</name>
<evidence type="ECO:0000313" key="3">
    <source>
        <dbReference type="WBParaSite" id="Pan_g13447.t1"/>
    </source>
</evidence>
<evidence type="ECO:0000256" key="1">
    <source>
        <dbReference type="SAM" id="MobiDB-lite"/>
    </source>
</evidence>
<dbReference type="AlphaFoldDB" id="A0A7E4UVV1"/>
<protein>
    <submittedName>
        <fullName evidence="3">Uncharacterized protein</fullName>
    </submittedName>
</protein>